<keyword evidence="1" id="KW-0732">Signal</keyword>
<dbReference type="EMBL" id="LRDC01000071">
    <property type="protein sequence ID" value="KVX00082.1"/>
    <property type="molecule type" value="Genomic_DNA"/>
</dbReference>
<reference evidence="2 3" key="1">
    <citation type="submission" date="2016-01" db="EMBL/GenBank/DDBJ databases">
        <title>Draft genome of the antarctic isolate Shewanella frigidimarina Ag06-30.</title>
        <authorList>
            <person name="Parmeciano Di Noto G."/>
            <person name="Vazquez S."/>
            <person name="Mac Cormack W."/>
            <person name="Iriarte A."/>
            <person name="Quiroga C."/>
        </authorList>
    </citation>
    <scope>NUCLEOTIDE SEQUENCE [LARGE SCALE GENOMIC DNA]</scope>
    <source>
        <strain evidence="2 3">Ag06-30</strain>
    </source>
</reference>
<dbReference type="AlphaFoldDB" id="A0A119CYP2"/>
<evidence type="ECO:0000313" key="3">
    <source>
        <dbReference type="Proteomes" id="UP000055702"/>
    </source>
</evidence>
<dbReference type="PANTHER" id="PTHR36573">
    <property type="entry name" value="INTERMEMBRANE PHOSPHOLIPID TRANSPORT SYSTEM BINDING PROTEIN MLAC"/>
    <property type="match status" value="1"/>
</dbReference>
<name>A0A119CYP2_SHEFR</name>
<dbReference type="PANTHER" id="PTHR36573:SF1">
    <property type="entry name" value="INTERMEMBRANE PHOSPHOLIPID TRANSPORT SYSTEM BINDING PROTEIN MLAC"/>
    <property type="match status" value="1"/>
</dbReference>
<evidence type="ECO:0008006" key="4">
    <source>
        <dbReference type="Google" id="ProtNLM"/>
    </source>
</evidence>
<evidence type="ECO:0000256" key="1">
    <source>
        <dbReference type="SAM" id="SignalP"/>
    </source>
</evidence>
<dbReference type="Gene3D" id="3.10.450.710">
    <property type="entry name" value="Tgt2/MlaC"/>
    <property type="match status" value="1"/>
</dbReference>
<accession>A0A119CYP2</accession>
<organism evidence="2">
    <name type="scientific">Shewanella frigidimarina</name>
    <dbReference type="NCBI Taxonomy" id="56812"/>
    <lineage>
        <taxon>Bacteria</taxon>
        <taxon>Pseudomonadati</taxon>
        <taxon>Pseudomonadota</taxon>
        <taxon>Gammaproteobacteria</taxon>
        <taxon>Alteromonadales</taxon>
        <taxon>Shewanellaceae</taxon>
        <taxon>Shewanella</taxon>
    </lineage>
</organism>
<dbReference type="InterPro" id="IPR042245">
    <property type="entry name" value="Tgt2/MlaC_sf"/>
</dbReference>
<sequence>MKSIIFLIMMLVMPSVAFAVQEPTERVKLGVTDIISIASDSTLSVEQKKQSLSDVIEKHVDIQASAQRVLGKYWRQASDTEKRQFMVLLKGVLVDTYIVLLEQYDNQTVDYTNETIKKKVYASVDTEIHTKENIIPVSYQLYQRNNEWKIYDFVAEGLSMIRTFSNDYKSTLKKSGVSGLNEALAAKLAQT</sequence>
<dbReference type="Proteomes" id="UP000055702">
    <property type="component" value="Unassembled WGS sequence"/>
</dbReference>
<dbReference type="GeneID" id="41839058"/>
<evidence type="ECO:0000313" key="2">
    <source>
        <dbReference type="EMBL" id="KVX00082.1"/>
    </source>
</evidence>
<dbReference type="RefSeq" id="WP_011639116.1">
    <property type="nucleotide sequence ID" value="NZ_JBBMQR010000008.1"/>
</dbReference>
<protein>
    <recommendedName>
        <fullName evidence="4">Toluene tolerance family protein</fullName>
    </recommendedName>
</protein>
<feature type="chain" id="PRO_5007161867" description="Toluene tolerance family protein" evidence="1">
    <location>
        <begin position="20"/>
        <end position="191"/>
    </location>
</feature>
<proteinExistence type="predicted"/>
<dbReference type="Pfam" id="PF05494">
    <property type="entry name" value="MlaC"/>
    <property type="match status" value="1"/>
</dbReference>
<dbReference type="PIRSF" id="PIRSF004649">
    <property type="entry name" value="MlaC"/>
    <property type="match status" value="1"/>
</dbReference>
<comment type="caution">
    <text evidence="2">The sequence shown here is derived from an EMBL/GenBank/DDBJ whole genome shotgun (WGS) entry which is preliminary data.</text>
</comment>
<dbReference type="InterPro" id="IPR008869">
    <property type="entry name" value="MlaC/ttg2D"/>
</dbReference>
<gene>
    <name evidence="2" type="ORF">AWJ07_09715</name>
</gene>
<dbReference type="OMA" id="FTEYTDQ"/>
<feature type="signal peptide" evidence="1">
    <location>
        <begin position="1"/>
        <end position="19"/>
    </location>
</feature>